<feature type="region of interest" description="Disordered" evidence="1">
    <location>
        <begin position="1"/>
        <end position="64"/>
    </location>
</feature>
<name>B6AP92_9BACT</name>
<accession>B6AP92</accession>
<reference evidence="2" key="1">
    <citation type="journal article" date="2004" name="Nature">
        <title>Community structure and metabolism through reconstruction of microbial genomes from the environment.</title>
        <authorList>
            <person name="Tyson G.W."/>
            <person name="Chapman J."/>
            <person name="Hugenholtz P."/>
            <person name="Allen E.E."/>
            <person name="Ram R.J."/>
            <person name="Richardson P.M."/>
            <person name="Solovyev V.V."/>
            <person name="Rubin E.M."/>
            <person name="Rokhsar D.S."/>
            <person name="Banfield J.F."/>
        </authorList>
    </citation>
    <scope>NUCLEOTIDE SEQUENCE [LARGE SCALE GENOMIC DNA]</scope>
</reference>
<protein>
    <recommendedName>
        <fullName evidence="3">DUF2934 domain-containing protein</fullName>
    </recommendedName>
</protein>
<dbReference type="InterPro" id="IPR021327">
    <property type="entry name" value="DUF2934"/>
</dbReference>
<reference evidence="2" key="2">
    <citation type="journal article" date="2008" name="PLoS Biol.">
        <title>Population genomic analysis of strain variation in Leptospirillum group II bacteria involved in acid mine drainage formation.</title>
        <authorList>
            <person name="Simmons S.L."/>
            <person name="Dibartolo G."/>
            <person name="Denef V.J."/>
            <person name="Goltsman D.S."/>
            <person name="Thelen M.P."/>
            <person name="Banfield J.F."/>
        </authorList>
    </citation>
    <scope>NUCLEOTIDE SEQUENCE [LARGE SCALE GENOMIC DNA]</scope>
</reference>
<evidence type="ECO:0000313" key="2">
    <source>
        <dbReference type="EMBL" id="EDZ39078.1"/>
    </source>
</evidence>
<organism evidence="2">
    <name type="scientific">Leptospirillum sp. Group II '5-way CG'</name>
    <dbReference type="NCBI Taxonomy" id="419541"/>
    <lineage>
        <taxon>Bacteria</taxon>
        <taxon>Pseudomonadati</taxon>
        <taxon>Nitrospirota</taxon>
        <taxon>Nitrospiria</taxon>
        <taxon>Nitrospirales</taxon>
        <taxon>Nitrospiraceae</taxon>
        <taxon>Leptospirillum</taxon>
    </lineage>
</organism>
<dbReference type="EMBL" id="DS995260">
    <property type="protein sequence ID" value="EDZ39078.1"/>
    <property type="molecule type" value="Genomic_DNA"/>
</dbReference>
<gene>
    <name evidence="2" type="ORF">CGL2_09207003</name>
</gene>
<evidence type="ECO:0008006" key="3">
    <source>
        <dbReference type="Google" id="ProtNLM"/>
    </source>
</evidence>
<feature type="compositionally biased region" description="Basic and acidic residues" evidence="1">
    <location>
        <begin position="11"/>
        <end position="21"/>
    </location>
</feature>
<evidence type="ECO:0000256" key="1">
    <source>
        <dbReference type="SAM" id="MobiDB-lite"/>
    </source>
</evidence>
<dbReference type="Pfam" id="PF11154">
    <property type="entry name" value="DUF2934"/>
    <property type="match status" value="1"/>
</dbReference>
<sequence>MPQNHAFPYITKERTMAEKTQKTHGKASPVSTKTATKTKGAEKSSPSKVLSRAHGEESGGIPLPEDRYRMVAEAAYFIAESRGFANGRCEEDWYEAERLAGNNWKAE</sequence>
<dbReference type="AlphaFoldDB" id="B6AP92"/>
<proteinExistence type="predicted"/>